<sequence>MGPGISIQNNSARSPPRWQDLRRPAVSFPPCFPPTATKVSAPPPFPLAGSSWATSGRNLGDIWAISGCCGGAAGRLPRFRRRRSAGCVCTSTPGRCGRPTTCGPPASPRASATQSGGVRCGQALPRAAPVRGRGPAAGHQAERTARTAAWPAANARVTAASPAPGRGNSRRDGAGQGSVGARQAGGNQAPPEGRPQGVGEGRAAADAAGCLTPPGALRNEKRRQATQGFQGTVADSVAERESWRKLCAAMILRQTFNFLVDGSNPSRPTMKNKELRSRKGTDHRCLFRLVPIRCLHFQR</sequence>
<reference evidence="3" key="1">
    <citation type="journal article" date="2020" name="MBio">
        <title>Horizontal gene transfer to a defensive symbiont with a reduced genome amongst a multipartite beetle microbiome.</title>
        <authorList>
            <person name="Waterworth S.C."/>
            <person name="Florez L.V."/>
            <person name="Rees E.R."/>
            <person name="Hertweck C."/>
            <person name="Kaltenpoth M."/>
            <person name="Kwan J.C."/>
        </authorList>
    </citation>
    <scope>NUCLEOTIDE SEQUENCE [LARGE SCALE GENOMIC DNA]</scope>
</reference>
<evidence type="ECO:0000256" key="1">
    <source>
        <dbReference type="SAM" id="MobiDB-lite"/>
    </source>
</evidence>
<feature type="region of interest" description="Disordered" evidence="1">
    <location>
        <begin position="98"/>
        <end position="235"/>
    </location>
</feature>
<gene>
    <name evidence="2" type="ORF">GAK31_00921</name>
</gene>
<comment type="caution">
    <text evidence="2">The sequence shown here is derived from an EMBL/GenBank/DDBJ whole genome shotgun (WGS) entry which is preliminary data.</text>
</comment>
<protein>
    <submittedName>
        <fullName evidence="2">Uncharacterized protein</fullName>
    </submittedName>
</protein>
<accession>A0A7V8JNH9</accession>
<evidence type="ECO:0000313" key="2">
    <source>
        <dbReference type="EMBL" id="KAF1017653.1"/>
    </source>
</evidence>
<dbReference type="EMBL" id="WNDS01000001">
    <property type="protein sequence ID" value="KAF1017653.1"/>
    <property type="molecule type" value="Genomic_DNA"/>
</dbReference>
<organism evidence="2 3">
    <name type="scientific">Stenotrophomonas maltophilia</name>
    <name type="common">Pseudomonas maltophilia</name>
    <name type="synonym">Xanthomonas maltophilia</name>
    <dbReference type="NCBI Taxonomy" id="40324"/>
    <lineage>
        <taxon>Bacteria</taxon>
        <taxon>Pseudomonadati</taxon>
        <taxon>Pseudomonadota</taxon>
        <taxon>Gammaproteobacteria</taxon>
        <taxon>Lysobacterales</taxon>
        <taxon>Lysobacteraceae</taxon>
        <taxon>Stenotrophomonas</taxon>
        <taxon>Stenotrophomonas maltophilia group</taxon>
    </lineage>
</organism>
<dbReference type="Proteomes" id="UP000487117">
    <property type="component" value="Unassembled WGS sequence"/>
</dbReference>
<feature type="compositionally biased region" description="Low complexity" evidence="1">
    <location>
        <begin position="123"/>
        <end position="138"/>
    </location>
</feature>
<evidence type="ECO:0000313" key="3">
    <source>
        <dbReference type="Proteomes" id="UP000487117"/>
    </source>
</evidence>
<name>A0A7V8JNH9_STEMA</name>
<feature type="compositionally biased region" description="Polar residues" evidence="1">
    <location>
        <begin position="1"/>
        <end position="13"/>
    </location>
</feature>
<proteinExistence type="predicted"/>
<feature type="compositionally biased region" description="Low complexity" evidence="1">
    <location>
        <begin position="146"/>
        <end position="160"/>
    </location>
</feature>
<dbReference type="AlphaFoldDB" id="A0A7V8JNH9"/>
<feature type="region of interest" description="Disordered" evidence="1">
    <location>
        <begin position="1"/>
        <end position="24"/>
    </location>
</feature>